<reference evidence="1" key="1">
    <citation type="submission" date="2021-02" db="EMBL/GenBank/DDBJ databases">
        <authorList>
            <person name="Steward A R."/>
        </authorList>
    </citation>
    <scope>NUCLEOTIDE SEQUENCE</scope>
</reference>
<dbReference type="EMBL" id="CAJOBZ010000021">
    <property type="protein sequence ID" value="CAF4866132.1"/>
    <property type="molecule type" value="Genomic_DNA"/>
</dbReference>
<evidence type="ECO:0000313" key="2">
    <source>
        <dbReference type="Proteomes" id="UP000663880"/>
    </source>
</evidence>
<name>A0A821T861_9NEOP</name>
<protein>
    <submittedName>
        <fullName evidence="1">Uncharacterized protein</fullName>
    </submittedName>
</protein>
<dbReference type="AlphaFoldDB" id="A0A821T861"/>
<comment type="caution">
    <text evidence="1">The sequence shown here is derived from an EMBL/GenBank/DDBJ whole genome shotgun (WGS) entry which is preliminary data.</text>
</comment>
<dbReference type="Proteomes" id="UP000663880">
    <property type="component" value="Unassembled WGS sequence"/>
</dbReference>
<proteinExistence type="predicted"/>
<evidence type="ECO:0000313" key="1">
    <source>
        <dbReference type="EMBL" id="CAF4866132.1"/>
    </source>
</evidence>
<sequence>MKSKHSRNIRHNDVYSQSNIFLSMSGLQQGIRCGYRRRDVVAGGGRIAIASESKQAGGVSPGPLKSYYPHLTPGPCHTRHLSVRRYGDGPGRA</sequence>
<gene>
    <name evidence="1" type="ORF">PMACD_LOCUS8343</name>
</gene>
<dbReference type="OrthoDB" id="7404726at2759"/>
<organism evidence="1 2">
    <name type="scientific">Pieris macdunnoughi</name>
    <dbReference type="NCBI Taxonomy" id="345717"/>
    <lineage>
        <taxon>Eukaryota</taxon>
        <taxon>Metazoa</taxon>
        <taxon>Ecdysozoa</taxon>
        <taxon>Arthropoda</taxon>
        <taxon>Hexapoda</taxon>
        <taxon>Insecta</taxon>
        <taxon>Pterygota</taxon>
        <taxon>Neoptera</taxon>
        <taxon>Endopterygota</taxon>
        <taxon>Lepidoptera</taxon>
        <taxon>Glossata</taxon>
        <taxon>Ditrysia</taxon>
        <taxon>Papilionoidea</taxon>
        <taxon>Pieridae</taxon>
        <taxon>Pierinae</taxon>
        <taxon>Pieris</taxon>
    </lineage>
</organism>
<keyword evidence="2" id="KW-1185">Reference proteome</keyword>
<accession>A0A821T861</accession>